<feature type="coiled-coil region" evidence="1">
    <location>
        <begin position="119"/>
        <end position="194"/>
    </location>
</feature>
<dbReference type="OMA" id="DMRIQIS"/>
<protein>
    <recommendedName>
        <fullName evidence="4">Coiled-coil domain-containing protein 83</fullName>
    </recommendedName>
</protein>
<dbReference type="Proteomes" id="UP000288216">
    <property type="component" value="Unassembled WGS sequence"/>
</dbReference>
<comment type="caution">
    <text evidence="2">The sequence shown here is derived from an EMBL/GenBank/DDBJ whole genome shotgun (WGS) entry which is preliminary data.</text>
</comment>
<dbReference type="PANTHER" id="PTHR21468">
    <property type="entry name" value="HSD9"/>
    <property type="match status" value="1"/>
</dbReference>
<keyword evidence="3" id="KW-1185">Reference proteome</keyword>
<dbReference type="STRING" id="75743.A0A401NHL1"/>
<accession>A0A401NHL1</accession>
<sequence>NEQLKKEQKEHIRILVRKAKELEKELERKEIINNEQVEQAMKEKLELIKHQKQLTQEIRSITNDLKQKIHKEEDVKAYWLEYKNVGSGEHARLIKIRENELIELVQNFGDIEDHFHRALARAKEDIDRLTKMQMNEKKALAAQTALSYMGRYSRQQVKENAWLKKELNLYSLEVAQLEQAVKKVEEENLEVLSQLFDCQISDLNTCRNLFKIHEVGPEDQDSGVLEDVAELELRSLPLEIEDSVSFSSPQKSAKHDAAKDKVSLIQPHFEEEKTGSDEPQFQLGKSVSQNLTYLLQEDEKYFEYFECGALEQKLLHIKGQAMPLKVITPPANQGKRSESQSNEVEVVWPVTGTMLRSAII</sequence>
<dbReference type="PANTHER" id="PTHR21468:SF1">
    <property type="entry name" value="COILED-COIL DOMAIN-CONTAINING PROTEIN 83"/>
    <property type="match status" value="1"/>
</dbReference>
<evidence type="ECO:0000313" key="3">
    <source>
        <dbReference type="Proteomes" id="UP000288216"/>
    </source>
</evidence>
<keyword evidence="1" id="KW-0175">Coiled coil</keyword>
<organism evidence="2 3">
    <name type="scientific">Scyliorhinus torazame</name>
    <name type="common">Cloudy catshark</name>
    <name type="synonym">Catulus torazame</name>
    <dbReference type="NCBI Taxonomy" id="75743"/>
    <lineage>
        <taxon>Eukaryota</taxon>
        <taxon>Metazoa</taxon>
        <taxon>Chordata</taxon>
        <taxon>Craniata</taxon>
        <taxon>Vertebrata</taxon>
        <taxon>Chondrichthyes</taxon>
        <taxon>Elasmobranchii</taxon>
        <taxon>Galeomorphii</taxon>
        <taxon>Galeoidea</taxon>
        <taxon>Carcharhiniformes</taxon>
        <taxon>Scyliorhinidae</taxon>
        <taxon>Scyliorhinus</taxon>
    </lineage>
</organism>
<dbReference type="EMBL" id="BFAA01003666">
    <property type="protein sequence ID" value="GCB60366.1"/>
    <property type="molecule type" value="Genomic_DNA"/>
</dbReference>
<feature type="coiled-coil region" evidence="1">
    <location>
        <begin position="5"/>
        <end position="57"/>
    </location>
</feature>
<proteinExistence type="predicted"/>
<dbReference type="InterPro" id="IPR026702">
    <property type="entry name" value="CCDC83"/>
</dbReference>
<gene>
    <name evidence="2" type="ORF">scyTo_0009164</name>
</gene>
<reference evidence="2 3" key="1">
    <citation type="journal article" date="2018" name="Nat. Ecol. Evol.">
        <title>Shark genomes provide insights into elasmobranch evolution and the origin of vertebrates.</title>
        <authorList>
            <person name="Hara Y"/>
            <person name="Yamaguchi K"/>
            <person name="Onimaru K"/>
            <person name="Kadota M"/>
            <person name="Koyanagi M"/>
            <person name="Keeley SD"/>
            <person name="Tatsumi K"/>
            <person name="Tanaka K"/>
            <person name="Motone F"/>
            <person name="Kageyama Y"/>
            <person name="Nozu R"/>
            <person name="Adachi N"/>
            <person name="Nishimura O"/>
            <person name="Nakagawa R"/>
            <person name="Tanegashima C"/>
            <person name="Kiyatake I"/>
            <person name="Matsumoto R"/>
            <person name="Murakumo K"/>
            <person name="Nishida K"/>
            <person name="Terakita A"/>
            <person name="Kuratani S"/>
            <person name="Sato K"/>
            <person name="Hyodo S Kuraku.S."/>
        </authorList>
    </citation>
    <scope>NUCLEOTIDE SEQUENCE [LARGE SCALE GENOMIC DNA]</scope>
</reference>
<name>A0A401NHL1_SCYTO</name>
<feature type="non-terminal residue" evidence="2">
    <location>
        <position position="1"/>
    </location>
</feature>
<dbReference type="OrthoDB" id="10005859at2759"/>
<evidence type="ECO:0008006" key="4">
    <source>
        <dbReference type="Google" id="ProtNLM"/>
    </source>
</evidence>
<evidence type="ECO:0000313" key="2">
    <source>
        <dbReference type="EMBL" id="GCB60366.1"/>
    </source>
</evidence>
<evidence type="ECO:0000256" key="1">
    <source>
        <dbReference type="SAM" id="Coils"/>
    </source>
</evidence>
<dbReference type="AlphaFoldDB" id="A0A401NHL1"/>